<evidence type="ECO:0000256" key="1">
    <source>
        <dbReference type="ARBA" id="ARBA00022598"/>
    </source>
</evidence>
<dbReference type="PANTHER" id="PTHR12835:SF5">
    <property type="entry name" value="BIOTIN--PROTEIN LIGASE"/>
    <property type="match status" value="1"/>
</dbReference>
<organism evidence="6 7">
    <name type="scientific">Comamonas flocculans</name>
    <dbReference type="NCBI Taxonomy" id="2597701"/>
    <lineage>
        <taxon>Bacteria</taxon>
        <taxon>Pseudomonadati</taxon>
        <taxon>Pseudomonadota</taxon>
        <taxon>Betaproteobacteria</taxon>
        <taxon>Burkholderiales</taxon>
        <taxon>Comamonadaceae</taxon>
        <taxon>Comamonas</taxon>
    </lineage>
</organism>
<evidence type="ECO:0000256" key="3">
    <source>
        <dbReference type="ARBA" id="ARBA00024227"/>
    </source>
</evidence>
<dbReference type="InterPro" id="IPR004143">
    <property type="entry name" value="BPL_LPL_catalytic"/>
</dbReference>
<dbReference type="PANTHER" id="PTHR12835">
    <property type="entry name" value="BIOTIN PROTEIN LIGASE"/>
    <property type="match status" value="1"/>
</dbReference>
<dbReference type="OrthoDB" id="9807064at2"/>
<dbReference type="Proteomes" id="UP000321199">
    <property type="component" value="Chromosome"/>
</dbReference>
<dbReference type="InterPro" id="IPR003142">
    <property type="entry name" value="BPL_C"/>
</dbReference>
<keyword evidence="7" id="KW-1185">Reference proteome</keyword>
<dbReference type="EMBL" id="CP042344">
    <property type="protein sequence ID" value="QEA12864.1"/>
    <property type="molecule type" value="Genomic_DNA"/>
</dbReference>
<dbReference type="GO" id="GO:0004077">
    <property type="term" value="F:biotin--[biotin carboxyl-carrier protein] ligase activity"/>
    <property type="evidence" value="ECO:0007669"/>
    <property type="project" value="UniProtKB-EC"/>
</dbReference>
<evidence type="ECO:0000313" key="7">
    <source>
        <dbReference type="Proteomes" id="UP000321199"/>
    </source>
</evidence>
<name>A0A5B8RVZ8_9BURK</name>
<dbReference type="EC" id="6.3.4.15" evidence="3"/>
<dbReference type="Pfam" id="PF02237">
    <property type="entry name" value="BPL_C"/>
    <property type="match status" value="1"/>
</dbReference>
<dbReference type="PROSITE" id="PS51733">
    <property type="entry name" value="BPL_LPL_CATALYTIC"/>
    <property type="match status" value="1"/>
</dbReference>
<dbReference type="InterPro" id="IPR045864">
    <property type="entry name" value="aa-tRNA-synth_II/BPL/LPL"/>
</dbReference>
<dbReference type="CDD" id="cd16442">
    <property type="entry name" value="BPL"/>
    <property type="match status" value="1"/>
</dbReference>
<dbReference type="AlphaFoldDB" id="A0A5B8RVZ8"/>
<dbReference type="Gene3D" id="2.30.30.100">
    <property type="match status" value="1"/>
</dbReference>
<evidence type="ECO:0000256" key="4">
    <source>
        <dbReference type="ARBA" id="ARBA00047846"/>
    </source>
</evidence>
<dbReference type="Pfam" id="PF03099">
    <property type="entry name" value="BPL_LplA_LipB"/>
    <property type="match status" value="1"/>
</dbReference>
<dbReference type="InterPro" id="IPR004408">
    <property type="entry name" value="Biotin_CoA_COase_ligase"/>
</dbReference>
<dbReference type="Gene3D" id="3.30.930.10">
    <property type="entry name" value="Bira Bifunctional Protein, Domain 2"/>
    <property type="match status" value="1"/>
</dbReference>
<sequence>MSAGDWPLAALRAQLAPLLPDLVIEVAPSIDSSNSELLRRARRGTLAPTLLIAEEQTAGRGRQGRNWYSGAGDVLAVSIGLPYAPRDWSGLSLAVGVALAESLQPQWPAQGSGQPRILLKWPNDLWLEDGRKLAGVLIETTEMADGSGRRCVIVGVGINLQPPPAQGLRTPAACLQDLDARLDGPAALLRYAAPVVRTLLGFAESGFAPFQPRFARRDYLKGRAVQLSNGVQGTACGVQDDGALQLSTRGGLQRITSFEVSVRPASSCGAGA</sequence>
<gene>
    <name evidence="6" type="ORF">FOZ74_07405</name>
</gene>
<evidence type="ECO:0000256" key="2">
    <source>
        <dbReference type="ARBA" id="ARBA00023267"/>
    </source>
</evidence>
<accession>A0A5B8RVZ8</accession>
<comment type="catalytic activity">
    <reaction evidence="4">
        <text>biotin + L-lysyl-[protein] + ATP = N(6)-biotinyl-L-lysyl-[protein] + AMP + diphosphate + H(+)</text>
        <dbReference type="Rhea" id="RHEA:11756"/>
        <dbReference type="Rhea" id="RHEA-COMP:9752"/>
        <dbReference type="Rhea" id="RHEA-COMP:10505"/>
        <dbReference type="ChEBI" id="CHEBI:15378"/>
        <dbReference type="ChEBI" id="CHEBI:29969"/>
        <dbReference type="ChEBI" id="CHEBI:30616"/>
        <dbReference type="ChEBI" id="CHEBI:33019"/>
        <dbReference type="ChEBI" id="CHEBI:57586"/>
        <dbReference type="ChEBI" id="CHEBI:83144"/>
        <dbReference type="ChEBI" id="CHEBI:456215"/>
        <dbReference type="EC" id="6.3.4.15"/>
    </reaction>
</comment>
<evidence type="ECO:0000259" key="5">
    <source>
        <dbReference type="PROSITE" id="PS51733"/>
    </source>
</evidence>
<dbReference type="RefSeq" id="WP_146912457.1">
    <property type="nucleotide sequence ID" value="NZ_CP042344.1"/>
</dbReference>
<dbReference type="KEGG" id="cof:FOZ74_07405"/>
<keyword evidence="2" id="KW-0092">Biotin</keyword>
<dbReference type="SUPFAM" id="SSF55681">
    <property type="entry name" value="Class II aaRS and biotin synthetases"/>
    <property type="match status" value="1"/>
</dbReference>
<proteinExistence type="predicted"/>
<reference evidence="6 7" key="1">
    <citation type="submission" date="2019-07" db="EMBL/GenBank/DDBJ databases">
        <title>Complete genome sequence of Comamonas sp. NLF 7-7 isolated from livestock.</title>
        <authorList>
            <person name="Kim D.H."/>
            <person name="Kim J.G."/>
        </authorList>
    </citation>
    <scope>NUCLEOTIDE SEQUENCE [LARGE SCALE GENOMIC DNA]</scope>
    <source>
        <strain evidence="6 7">NLF 7-7</strain>
    </source>
</reference>
<protein>
    <recommendedName>
        <fullName evidence="3">biotin--[biotin carboxyl-carrier protein] ligase</fullName>
        <ecNumber evidence="3">6.3.4.15</ecNumber>
    </recommendedName>
</protein>
<dbReference type="GO" id="GO:0005737">
    <property type="term" value="C:cytoplasm"/>
    <property type="evidence" value="ECO:0007669"/>
    <property type="project" value="TreeGrafter"/>
</dbReference>
<feature type="domain" description="BPL/LPL catalytic" evidence="5">
    <location>
        <begin position="9"/>
        <end position="207"/>
    </location>
</feature>
<keyword evidence="1 6" id="KW-0436">Ligase</keyword>
<dbReference type="NCBIfam" id="TIGR00121">
    <property type="entry name" value="birA_ligase"/>
    <property type="match status" value="1"/>
</dbReference>
<evidence type="ECO:0000313" key="6">
    <source>
        <dbReference type="EMBL" id="QEA12864.1"/>
    </source>
</evidence>